<evidence type="ECO:0000313" key="2">
    <source>
        <dbReference type="Proteomes" id="UP001277972"/>
    </source>
</evidence>
<gene>
    <name evidence="1" type="primary">pheT</name>
    <name evidence="1" type="ORF">SH601_11725</name>
</gene>
<name>A0ACC6M6P2_9BACI</name>
<dbReference type="Proteomes" id="UP001277972">
    <property type="component" value="Unassembled WGS sequence"/>
</dbReference>
<proteinExistence type="predicted"/>
<dbReference type="EC" id="6.1.1.20" evidence="1"/>
<sequence>MFVSLNWLKNYVDIDQLSPKDLAEKITKSGIEVEGLERFASESTNVVVGYVESCEQHPDADKLNLCKVNVGDETLQIICGAPNIAQGQKVAVAKPGAVLPGNFKIKKAKLRGVESFGMICSLQELGVEEKFVPKEFASGIFVFPEDTEIGADVTELLNLDDIILELGLTPNRSDALSMLGVAYEVAALLDVPIRLPGTIYQTVEEKTKEHVSVSVEATEQNPYYGAFLLKDVKIGPSPLWMRNYLSAEGIRPINNVVDITNYVLLEYGQPLHAFDFDTFGSNEVVVRMAEQDEKLVTIDEQERTLTNEHLVITNGKEPVALAGVMGGANSEVSDDTTTVLLEAAYFDGQTVRKASKDFDLRSDASTRFEKGVDPARVKQAGERAVQLLQQYAGATVLDGVAETGELDLTEKQVTIWTSVINDRLGTAMSNEDIANILRKLNFNYEQDGETFIVSAPTRRQDIVIFEDMLEEVARIYGYDNLPFTLPSGGSQAGGLTKQQELKRHVKQFMEGAGLSETVTYSLTSKERAVELVSPEVAEEMVSTVSLAMPMSEEHSTLRLSILPEMLSSVAYNLARKQDNIAYYEIGSVFLSKEENVTEQPKETLRLAGALTGEWTTHPWQQEKKAVDFFVAKGILEALFESLNLDVTFTQAKVDGMHPGRTAQLFVSGRSIGFVGQVHPALQKKYDLKETYVFDVDFDYILANHENEPSFTQIPRYPSVTRDIALVVDESIPAGELQATITKAGGELVKSIQVFDVYQGEHLEQGKKSIAFSVFYQNPEQTLTDEEVEASYQAILTAVAEEHQAELRG</sequence>
<dbReference type="EMBL" id="JAWZSR010000006">
    <property type="protein sequence ID" value="MDX8046650.1"/>
    <property type="molecule type" value="Genomic_DNA"/>
</dbReference>
<evidence type="ECO:0000313" key="1">
    <source>
        <dbReference type="EMBL" id="MDX8046650.1"/>
    </source>
</evidence>
<reference evidence="1" key="1">
    <citation type="submission" date="2023-11" db="EMBL/GenBank/DDBJ databases">
        <title>Gracilibacillus pellucida a moderately halophilic bacterium isolated from saline soil in Xinjiang province.</title>
        <authorList>
            <person name="Zhang Z."/>
            <person name="Tan F."/>
            <person name="Wang Y."/>
            <person name="Xia M."/>
        </authorList>
    </citation>
    <scope>NUCLEOTIDE SEQUENCE</scope>
    <source>
        <strain evidence="1">S3-1-1</strain>
    </source>
</reference>
<accession>A0ACC6M6P2</accession>
<organism evidence="1 2">
    <name type="scientific">Gracilibacillus pellucidus</name>
    <dbReference type="NCBI Taxonomy" id="3095368"/>
    <lineage>
        <taxon>Bacteria</taxon>
        <taxon>Bacillati</taxon>
        <taxon>Bacillota</taxon>
        <taxon>Bacilli</taxon>
        <taxon>Bacillales</taxon>
        <taxon>Bacillaceae</taxon>
        <taxon>Gracilibacillus</taxon>
    </lineage>
</organism>
<keyword evidence="1" id="KW-0436">Ligase</keyword>
<protein>
    <submittedName>
        <fullName evidence="1">Phenylalanine--tRNA ligase subunit beta</fullName>
        <ecNumber evidence="1">6.1.1.20</ecNumber>
    </submittedName>
</protein>
<comment type="caution">
    <text evidence="1">The sequence shown here is derived from an EMBL/GenBank/DDBJ whole genome shotgun (WGS) entry which is preliminary data.</text>
</comment>
<keyword evidence="2" id="KW-1185">Reference proteome</keyword>